<protein>
    <recommendedName>
        <fullName evidence="4">CAAX protease self-immunity</fullName>
    </recommendedName>
</protein>
<dbReference type="Proteomes" id="UP000006073">
    <property type="component" value="Unassembled WGS sequence"/>
</dbReference>
<keyword evidence="3" id="KW-1185">Reference proteome</keyword>
<feature type="transmembrane region" description="Helical" evidence="1">
    <location>
        <begin position="107"/>
        <end position="134"/>
    </location>
</feature>
<evidence type="ECO:0000313" key="3">
    <source>
        <dbReference type="Proteomes" id="UP000006073"/>
    </source>
</evidence>
<comment type="caution">
    <text evidence="2">The sequence shown here is derived from an EMBL/GenBank/DDBJ whole genome shotgun (WGS) entry which is preliminary data.</text>
</comment>
<dbReference type="AlphaFoldDB" id="S2DI73"/>
<keyword evidence="1" id="KW-0472">Membrane</keyword>
<feature type="transmembrane region" description="Helical" evidence="1">
    <location>
        <begin position="155"/>
        <end position="174"/>
    </location>
</feature>
<gene>
    <name evidence="2" type="ORF">A33Q_1358</name>
</gene>
<proteinExistence type="predicted"/>
<evidence type="ECO:0008006" key="4">
    <source>
        <dbReference type="Google" id="ProtNLM"/>
    </source>
</evidence>
<feature type="transmembrane region" description="Helical" evidence="1">
    <location>
        <begin position="205"/>
        <end position="226"/>
    </location>
</feature>
<reference evidence="2 3" key="1">
    <citation type="journal article" date="2013" name="Genome Announc.">
        <title>Draft Genome Sequence of Indibacter alkaliphilus Strain LW1T, Isolated from Lonar Lake, a Haloalkaline Lake in the Buldana District of Maharashtra, India.</title>
        <authorList>
            <person name="Singh A."/>
            <person name="Kumar Jangir P."/>
            <person name="Sharma R."/>
            <person name="Singh A."/>
            <person name="Kumar Pinnaka A."/>
            <person name="Shivaji S."/>
        </authorList>
    </citation>
    <scope>NUCLEOTIDE SEQUENCE [LARGE SCALE GENOMIC DNA]</scope>
    <source>
        <strain evidence="3">CCUG 57479 / KCTC 22604 / LW1</strain>
    </source>
</reference>
<feature type="transmembrane region" description="Helical" evidence="1">
    <location>
        <begin position="28"/>
        <end position="48"/>
    </location>
</feature>
<feature type="transmembrane region" description="Helical" evidence="1">
    <location>
        <begin position="180"/>
        <end position="198"/>
    </location>
</feature>
<keyword evidence="1" id="KW-1133">Transmembrane helix</keyword>
<sequence length="227" mass="26533">MIKLFKSEFIYISGIPTLNFLKRAPTNWFQSVLLVTLVYGSIDILLSFSSWELIVKLFPVIEEADWDITELGFWDAAFSAIIIAPLFEEPVFRLILKFSKTRWNISFLLLIFMSIAVSKYLFFAGLIIWAIVGIKLIDRYFYSKFLFTFLKFKKFIFWFIALSFGFIHLGNFDLEMLPMYLYVPAVLPQLIGGVLLGIVRIRFGFWYAVLLHAYTNGCAIFMTFYWG</sequence>
<evidence type="ECO:0000313" key="2">
    <source>
        <dbReference type="EMBL" id="EOZ98704.1"/>
    </source>
</evidence>
<evidence type="ECO:0000256" key="1">
    <source>
        <dbReference type="SAM" id="Phobius"/>
    </source>
</evidence>
<keyword evidence="1" id="KW-0812">Transmembrane</keyword>
<accession>S2DI73</accession>
<dbReference type="EMBL" id="ALWO02000023">
    <property type="protein sequence ID" value="EOZ98704.1"/>
    <property type="molecule type" value="Genomic_DNA"/>
</dbReference>
<dbReference type="STRING" id="1189612.A33Q_1358"/>
<organism evidence="2 3">
    <name type="scientific">Indibacter alkaliphilus (strain CCUG 57479 / KCTC 22604 / LW1)</name>
    <dbReference type="NCBI Taxonomy" id="1189612"/>
    <lineage>
        <taxon>Bacteria</taxon>
        <taxon>Pseudomonadati</taxon>
        <taxon>Bacteroidota</taxon>
        <taxon>Cytophagia</taxon>
        <taxon>Cytophagales</taxon>
        <taxon>Cyclobacteriaceae</taxon>
    </lineage>
</organism>
<name>S2DI73_INDAL</name>